<gene>
    <name evidence="1" type="ORF">ARTHRO_30376</name>
</gene>
<dbReference type="Proteomes" id="UP000032946">
    <property type="component" value="Chromosome"/>
</dbReference>
<accession>A0A9P1NYU3</accession>
<evidence type="ECO:0000313" key="1">
    <source>
        <dbReference type="EMBL" id="CDM95110.1"/>
    </source>
</evidence>
<proteinExistence type="predicted"/>
<keyword evidence="2" id="KW-1185">Reference proteome</keyword>
<dbReference type="AlphaFoldDB" id="A0A9P1NYU3"/>
<sequence>MSLILVGRMDIQQDYNQQCLQRLIWAMNQLGIDVDAKKLVNISELIVQTMTGPWRYFHTPDHIFEVGGSEDAIEVLAALFHDVVYVQVDQSVNFNLTYYLVPFIRQVGEHLWIREAVDIPEDPTFEMVRIVFDMSPGKMLLPLEGQNEFLSALVAAKVLQPFLSQELLVQIVACIEATIPFRTPTKTGLNNSDILYQRLQAIVDKFNLKLTDADLIETVKRSIRMANRDVRSFADPSSARFLDNTWNLIPETNHHLNNPSAYTIGQYRTALQKMEGFMNFLKPEVVFHQFRGYPEDSIYEQLVSRARRNIAVGRLYLGSKLFTIAFLEALSLRFGRVIPVSTLMGEMPSENFVTVSLVNFLPDLENNYQPQDELESTVLVILEKGRTQHSYYDIKNSPLTTYMVKQMGFAEIQNQRNRAQKFFQNEISSEEFLAGCDPQIKKTVTEGIVKLFDTRKAAFLGG</sequence>
<name>A0A9P1NYU3_9CYAN</name>
<protein>
    <submittedName>
        <fullName evidence="1">Uncharacterized protein</fullName>
    </submittedName>
</protein>
<dbReference type="EMBL" id="FO818640">
    <property type="protein sequence ID" value="CDM95110.1"/>
    <property type="molecule type" value="Genomic_DNA"/>
</dbReference>
<evidence type="ECO:0000313" key="2">
    <source>
        <dbReference type="Proteomes" id="UP000032946"/>
    </source>
</evidence>
<organism evidence="1 2">
    <name type="scientific">Limnospira indica PCC 8005</name>
    <dbReference type="NCBI Taxonomy" id="376219"/>
    <lineage>
        <taxon>Bacteria</taxon>
        <taxon>Bacillati</taxon>
        <taxon>Cyanobacteriota</taxon>
        <taxon>Cyanophyceae</taxon>
        <taxon>Oscillatoriophycideae</taxon>
        <taxon>Oscillatoriales</taxon>
        <taxon>Sirenicapillariaceae</taxon>
        <taxon>Limnospira</taxon>
    </lineage>
</organism>
<reference evidence="1 2" key="1">
    <citation type="submission" date="2014-02" db="EMBL/GenBank/DDBJ databases">
        <authorList>
            <person name="Genoscope - CEA"/>
        </authorList>
    </citation>
    <scope>NUCLEOTIDE SEQUENCE [LARGE SCALE GENOMIC DNA]</scope>
    <source>
        <strain evidence="1 2">PCC 8005</strain>
    </source>
</reference>